<name>A0A8T9CJJ8_9HELO</name>
<comment type="caution">
    <text evidence="2">The sequence shown here is derived from an EMBL/GenBank/DDBJ whole genome shotgun (WGS) entry which is preliminary data.</text>
</comment>
<dbReference type="InterPro" id="IPR010730">
    <property type="entry name" value="HET"/>
</dbReference>
<organism evidence="2 3">
    <name type="scientific">Lachnellula suecica</name>
    <dbReference type="NCBI Taxonomy" id="602035"/>
    <lineage>
        <taxon>Eukaryota</taxon>
        <taxon>Fungi</taxon>
        <taxon>Dikarya</taxon>
        <taxon>Ascomycota</taxon>
        <taxon>Pezizomycotina</taxon>
        <taxon>Leotiomycetes</taxon>
        <taxon>Helotiales</taxon>
        <taxon>Lachnaceae</taxon>
        <taxon>Lachnellula</taxon>
    </lineage>
</organism>
<reference evidence="2 3" key="1">
    <citation type="submission" date="2018-05" db="EMBL/GenBank/DDBJ databases">
        <title>Genome sequencing and assembly of the regulated plant pathogen Lachnellula willkommii and related sister species for the development of diagnostic species identification markers.</title>
        <authorList>
            <person name="Giroux E."/>
            <person name="Bilodeau G."/>
        </authorList>
    </citation>
    <scope>NUCLEOTIDE SEQUENCE [LARGE SCALE GENOMIC DNA]</scope>
    <source>
        <strain evidence="2 3">CBS 268.59</strain>
    </source>
</reference>
<gene>
    <name evidence="2" type="ORF">LSUE1_G003335</name>
</gene>
<dbReference type="PANTHER" id="PTHR33112:SF8">
    <property type="entry name" value="HETEROKARYON INCOMPATIBILITY DOMAIN-CONTAINING PROTEIN"/>
    <property type="match status" value="1"/>
</dbReference>
<evidence type="ECO:0000259" key="1">
    <source>
        <dbReference type="Pfam" id="PF06985"/>
    </source>
</evidence>
<sequence length="739" mass="83365">MAVDSSPQVPSQYAPQLYGPGSLFTISDGTCTVCHSILSEIFLPMAEISLSGRAVVDNSLGHNSRGYIWLRHRSIFAIERAASNGCNVCAMFMQDFFVMPDKLAILRAYGSEMAREESILVREESSLPPALRGWVHMYLSFDTDPLLAPFQGESADSEQHEGWKLKLLVWGLNAPDLTHVVDMDHTGFLKINMVPSTRIRINTSSEEASTSKQVSFSNLSICKTWLDRCAHDHTECKLVDSNFTPTRLVDVPATAGNSWRFNVWPDMESAPRYAALSHCWGLHPFLTLRTSNLDIFRSELPVNSLTKTFRDAITITRSLGLKYIWIDSLCIIQNSDSDWRKEAALMSQVYSCCTVCISASSAKDGSVGCLFPESQRHATRCQIYAGHGAKRKLYDFFPQQLCFDTLFRSPLSRRAWVLQERLLPTRVIFLGARGTFWKCSSSTACEAYPSGLPSMFRTGTNFLQKESYIAHWQDILFEYCQCGLTNSDDKLIAISGLARRRQEVSGDLYYAGLWRANIELQLCWTHDVTVFPRPATRRAPSWSWAATDGPYITGYSPQLERVFYHIRVLDVELHNRHSDEQDPFGQLRGGRMGLSCQIVVPAFLDAKLNHTEAKKAGQCVLTTASGQMIVVVCRLDCLMTFSGHVLLVPVHEYFHTERDHWILYGLVLRQTGQISGEYERIGITEDWFQGVVEENLYIPEAAFKQGPDRQDFKARAGKEQSWNFDGDPGGNFGYLIDIL</sequence>
<protein>
    <recommendedName>
        <fullName evidence="1">Heterokaryon incompatibility domain-containing protein</fullName>
    </recommendedName>
</protein>
<evidence type="ECO:0000313" key="2">
    <source>
        <dbReference type="EMBL" id="TVY83954.1"/>
    </source>
</evidence>
<keyword evidence="3" id="KW-1185">Reference proteome</keyword>
<dbReference type="Proteomes" id="UP000469558">
    <property type="component" value="Unassembled WGS sequence"/>
</dbReference>
<dbReference type="OrthoDB" id="5125733at2759"/>
<accession>A0A8T9CJJ8</accession>
<dbReference type="AlphaFoldDB" id="A0A8T9CJJ8"/>
<dbReference type="PANTHER" id="PTHR33112">
    <property type="entry name" value="DOMAIN PROTEIN, PUTATIVE-RELATED"/>
    <property type="match status" value="1"/>
</dbReference>
<proteinExistence type="predicted"/>
<dbReference type="EMBL" id="QGMK01000135">
    <property type="protein sequence ID" value="TVY83954.1"/>
    <property type="molecule type" value="Genomic_DNA"/>
</dbReference>
<dbReference type="Pfam" id="PF06985">
    <property type="entry name" value="HET"/>
    <property type="match status" value="1"/>
</dbReference>
<evidence type="ECO:0000313" key="3">
    <source>
        <dbReference type="Proteomes" id="UP000469558"/>
    </source>
</evidence>
<feature type="domain" description="Heterokaryon incompatibility" evidence="1">
    <location>
        <begin position="273"/>
        <end position="420"/>
    </location>
</feature>